<evidence type="ECO:0000256" key="2">
    <source>
        <dbReference type="SAM" id="SignalP"/>
    </source>
</evidence>
<keyword evidence="4" id="KW-1185">Reference proteome</keyword>
<proteinExistence type="predicted"/>
<feature type="chain" id="PRO_5015529478" description="DUF2782 domain-containing protein" evidence="2">
    <location>
        <begin position="37"/>
        <end position="151"/>
    </location>
</feature>
<dbReference type="Proteomes" id="UP000237839">
    <property type="component" value="Unassembled WGS sequence"/>
</dbReference>
<dbReference type="EMBL" id="PUGF01000006">
    <property type="protein sequence ID" value="PRC93661.1"/>
    <property type="molecule type" value="Genomic_DNA"/>
</dbReference>
<comment type="caution">
    <text evidence="3">The sequence shown here is derived from an EMBL/GenBank/DDBJ whole genome shotgun (WGS) entry which is preliminary data.</text>
</comment>
<evidence type="ECO:0000313" key="3">
    <source>
        <dbReference type="EMBL" id="PRC93661.1"/>
    </source>
</evidence>
<evidence type="ECO:0000313" key="4">
    <source>
        <dbReference type="Proteomes" id="UP000237839"/>
    </source>
</evidence>
<dbReference type="AlphaFoldDB" id="A0A2S9H105"/>
<keyword evidence="2" id="KW-0732">Signal</keyword>
<feature type="signal peptide" evidence="2">
    <location>
        <begin position="1"/>
        <end position="36"/>
    </location>
</feature>
<protein>
    <recommendedName>
        <fullName evidence="5">DUF2782 domain-containing protein</fullName>
    </recommendedName>
</protein>
<name>A0A2S9H105_9BURK</name>
<organism evidence="3 4">
    <name type="scientific">Solimicrobium silvestre</name>
    <dbReference type="NCBI Taxonomy" id="2099400"/>
    <lineage>
        <taxon>Bacteria</taxon>
        <taxon>Pseudomonadati</taxon>
        <taxon>Pseudomonadota</taxon>
        <taxon>Betaproteobacteria</taxon>
        <taxon>Burkholderiales</taxon>
        <taxon>Oxalobacteraceae</taxon>
        <taxon>Solimicrobium</taxon>
    </lineage>
</organism>
<feature type="compositionally biased region" description="Pro residues" evidence="1">
    <location>
        <begin position="136"/>
        <end position="151"/>
    </location>
</feature>
<accession>A0A2S9H105</accession>
<evidence type="ECO:0008006" key="5">
    <source>
        <dbReference type="Google" id="ProtNLM"/>
    </source>
</evidence>
<feature type="region of interest" description="Disordered" evidence="1">
    <location>
        <begin position="93"/>
        <end position="151"/>
    </location>
</feature>
<sequence length="151" mass="15879">MQHNYCKQPKNIMKTTSKLVLALAFFCIGMAGVAVAAEAPPADTPPKMDNLDEGDPAVTNLKKANVKQTQQTIQNGEQTEVKVTNGIGTYIVKPNQGVGTSLPGDASSSSNHAAQWVIKSWGGSKNTEPADDAPPTLQPNPNAPPSSTPKK</sequence>
<evidence type="ECO:0000256" key="1">
    <source>
        <dbReference type="SAM" id="MobiDB-lite"/>
    </source>
</evidence>
<reference evidence="3 4" key="1">
    <citation type="submission" date="2018-02" db="EMBL/GenBank/DDBJ databases">
        <title>Solimicrobium silvestre gen. nov., sp. nov., isolated from alpine forest soil.</title>
        <authorList>
            <person name="Margesin R."/>
            <person name="Albuquerque L."/>
            <person name="Zhang D.-C."/>
            <person name="Froufe H.J.C."/>
            <person name="Severino R."/>
            <person name="Roxo I."/>
            <person name="Egas C."/>
            <person name="Da Costa M.S."/>
        </authorList>
    </citation>
    <scope>NUCLEOTIDE SEQUENCE [LARGE SCALE GENOMIC DNA]</scope>
    <source>
        <strain evidence="3 4">S20-91</strain>
    </source>
</reference>
<gene>
    <name evidence="3" type="ORF">S2091_1662</name>
</gene>